<proteinExistence type="predicted"/>
<name>A0A8J3XYQ8_9ACTN</name>
<dbReference type="EMBL" id="BOOR01000055">
    <property type="protein sequence ID" value="GII57755.1"/>
    <property type="molecule type" value="Genomic_DNA"/>
</dbReference>
<dbReference type="InterPro" id="IPR008930">
    <property type="entry name" value="Terpenoid_cyclase/PrenylTrfase"/>
</dbReference>
<dbReference type="AlphaFoldDB" id="A0A8J3XYQ8"/>
<keyword evidence="2" id="KW-1185">Reference proteome</keyword>
<protein>
    <recommendedName>
        <fullName evidence="3">Prenyltransferase</fullName>
    </recommendedName>
</protein>
<evidence type="ECO:0008006" key="3">
    <source>
        <dbReference type="Google" id="ProtNLM"/>
    </source>
</evidence>
<dbReference type="RefSeq" id="WP_203947867.1">
    <property type="nucleotide sequence ID" value="NZ_BOOR01000055.1"/>
</dbReference>
<evidence type="ECO:0000313" key="1">
    <source>
        <dbReference type="EMBL" id="GII57755.1"/>
    </source>
</evidence>
<comment type="caution">
    <text evidence="1">The sequence shown here is derived from an EMBL/GenBank/DDBJ whole genome shotgun (WGS) entry which is preliminary data.</text>
</comment>
<gene>
    <name evidence="1" type="ORF">Pth03_61440</name>
</gene>
<accession>A0A8J3XYQ8</accession>
<reference evidence="1" key="1">
    <citation type="submission" date="2021-01" db="EMBL/GenBank/DDBJ databases">
        <title>Whole genome shotgun sequence of Planotetraspora thailandica NBRC 104271.</title>
        <authorList>
            <person name="Komaki H."/>
            <person name="Tamura T."/>
        </authorList>
    </citation>
    <scope>NUCLEOTIDE SEQUENCE</scope>
    <source>
        <strain evidence="1">NBRC 104271</strain>
    </source>
</reference>
<evidence type="ECO:0000313" key="2">
    <source>
        <dbReference type="Proteomes" id="UP000605992"/>
    </source>
</evidence>
<organism evidence="1 2">
    <name type="scientific">Planotetraspora thailandica</name>
    <dbReference type="NCBI Taxonomy" id="487172"/>
    <lineage>
        <taxon>Bacteria</taxon>
        <taxon>Bacillati</taxon>
        <taxon>Actinomycetota</taxon>
        <taxon>Actinomycetes</taxon>
        <taxon>Streptosporangiales</taxon>
        <taxon>Streptosporangiaceae</taxon>
        <taxon>Planotetraspora</taxon>
    </lineage>
</organism>
<dbReference type="SUPFAM" id="SSF48239">
    <property type="entry name" value="Terpenoid cyclases/Protein prenyltransferases"/>
    <property type="match status" value="1"/>
</dbReference>
<dbReference type="Proteomes" id="UP000605992">
    <property type="component" value="Unassembled WGS sequence"/>
</dbReference>
<sequence length="295" mass="30694">MSIDLSAAAAFMATHARLLDRRRFAFLTGEGDVAATLNALDGYRNPDGGYGWGLEPDLRSPESQPAGALHAFEVFDEIGPAAAGRAAGLCDWLESVSFPDGGVPFALPTRDGAGNAPWWAGADTTVSSLQITAAVAAGAHRVAVQDPAVAAHPWLGRATAYCLAGIAALDEAPHAYTLLFVARFLDAVHATHPQAEDLLGHVGAYFPSDGLLPVEGGAEGETLRPLGVAPYPGTPARKLFTPEAVSADLDRLAGSQAGDGGWTIDFAPISPAAAMEWRGYTTVSAIDLLRRNGRI</sequence>